<sequence>MADMTTSMAYFTLDDGEEEVLQPVNRWLRDELDDHPPGNQVAAKNLRINLPNFSINYGKNFSRDFVGDSVTLIKSTGVVSGQQSSHMDFQMGLVSKDSLMVQPEYLSVAGNLRRWHFRFGLAWLMEDSCESEVQHLWSKSSGSIPDRLGELGTRLDSWFSRINRERQMTVRDLRKKLADLADMFPTNERVEDPLGMARLAMEYFQNLFSSRSPTV</sequence>
<gene>
    <name evidence="1" type="ORF">V6N12_013307</name>
</gene>
<protein>
    <recommendedName>
        <fullName evidence="3">BHLH domain-containing protein</fullName>
    </recommendedName>
</protein>
<proteinExistence type="predicted"/>
<dbReference type="EMBL" id="JBBPBM010000035">
    <property type="protein sequence ID" value="KAK8530806.1"/>
    <property type="molecule type" value="Genomic_DNA"/>
</dbReference>
<reference evidence="1 2" key="1">
    <citation type="journal article" date="2024" name="G3 (Bethesda)">
        <title>Genome assembly of Hibiscus sabdariffa L. provides insights into metabolisms of medicinal natural products.</title>
        <authorList>
            <person name="Kim T."/>
        </authorList>
    </citation>
    <scope>NUCLEOTIDE SEQUENCE [LARGE SCALE GENOMIC DNA]</scope>
    <source>
        <strain evidence="1">TK-2024</strain>
        <tissue evidence="1">Old leaves</tissue>
    </source>
</reference>
<comment type="caution">
    <text evidence="1">The sequence shown here is derived from an EMBL/GenBank/DDBJ whole genome shotgun (WGS) entry which is preliminary data.</text>
</comment>
<evidence type="ECO:0008006" key="3">
    <source>
        <dbReference type="Google" id="ProtNLM"/>
    </source>
</evidence>
<evidence type="ECO:0000313" key="2">
    <source>
        <dbReference type="Proteomes" id="UP001472677"/>
    </source>
</evidence>
<dbReference type="Proteomes" id="UP001472677">
    <property type="component" value="Unassembled WGS sequence"/>
</dbReference>
<evidence type="ECO:0000313" key="1">
    <source>
        <dbReference type="EMBL" id="KAK8530806.1"/>
    </source>
</evidence>
<accession>A0ABR2D668</accession>
<name>A0ABR2D668_9ROSI</name>
<organism evidence="1 2">
    <name type="scientific">Hibiscus sabdariffa</name>
    <name type="common">roselle</name>
    <dbReference type="NCBI Taxonomy" id="183260"/>
    <lineage>
        <taxon>Eukaryota</taxon>
        <taxon>Viridiplantae</taxon>
        <taxon>Streptophyta</taxon>
        <taxon>Embryophyta</taxon>
        <taxon>Tracheophyta</taxon>
        <taxon>Spermatophyta</taxon>
        <taxon>Magnoliopsida</taxon>
        <taxon>eudicotyledons</taxon>
        <taxon>Gunneridae</taxon>
        <taxon>Pentapetalae</taxon>
        <taxon>rosids</taxon>
        <taxon>malvids</taxon>
        <taxon>Malvales</taxon>
        <taxon>Malvaceae</taxon>
        <taxon>Malvoideae</taxon>
        <taxon>Hibiscus</taxon>
    </lineage>
</organism>
<keyword evidence="2" id="KW-1185">Reference proteome</keyword>